<dbReference type="EMBL" id="DXBC01000012">
    <property type="protein sequence ID" value="HIZ78278.1"/>
    <property type="molecule type" value="Genomic_DNA"/>
</dbReference>
<feature type="transmembrane region" description="Helical" evidence="1">
    <location>
        <begin position="40"/>
        <end position="57"/>
    </location>
</feature>
<reference evidence="2" key="2">
    <citation type="submission" date="2021-04" db="EMBL/GenBank/DDBJ databases">
        <authorList>
            <person name="Gilroy R."/>
        </authorList>
    </citation>
    <scope>NUCLEOTIDE SEQUENCE</scope>
    <source>
        <strain evidence="2">ChiBcec1-1093</strain>
    </source>
</reference>
<feature type="transmembrane region" description="Helical" evidence="1">
    <location>
        <begin position="69"/>
        <end position="88"/>
    </location>
</feature>
<reference evidence="2" key="1">
    <citation type="journal article" date="2021" name="PeerJ">
        <title>Extensive microbial diversity within the chicken gut microbiome revealed by metagenomics and culture.</title>
        <authorList>
            <person name="Gilroy R."/>
            <person name="Ravi A."/>
            <person name="Getino M."/>
            <person name="Pursley I."/>
            <person name="Horton D.L."/>
            <person name="Alikhan N.F."/>
            <person name="Baker D."/>
            <person name="Gharbi K."/>
            <person name="Hall N."/>
            <person name="Watson M."/>
            <person name="Adriaenssens E.M."/>
            <person name="Foster-Nyarko E."/>
            <person name="Jarju S."/>
            <person name="Secka A."/>
            <person name="Antonio M."/>
            <person name="Oren A."/>
            <person name="Chaudhuri R.R."/>
            <person name="La Ragione R."/>
            <person name="Hildebrand F."/>
            <person name="Pallen M.J."/>
        </authorList>
    </citation>
    <scope>NUCLEOTIDE SEQUENCE</scope>
    <source>
        <strain evidence="2">ChiBcec1-1093</strain>
    </source>
</reference>
<feature type="transmembrane region" description="Helical" evidence="1">
    <location>
        <begin position="100"/>
        <end position="121"/>
    </location>
</feature>
<sequence length="180" mass="20399">MIYDFFAYCFIPAASVWFAGTTDWMTSNFSILRSSGRQGALFLSWGAVLILCFSLWFRDISRRLSGPKIADLLAKTAGIILGLALLTPYLPEQFPFWSRLHFYCAFLSPVLFMTGLLLLLLRCRRENSKLARRFLTGFWAISGISLALLWDGGMVTSALEIFFASACSIFLRRLHKSVTR</sequence>
<protein>
    <recommendedName>
        <fullName evidence="4">DUF998 domain-containing protein</fullName>
    </recommendedName>
</protein>
<keyword evidence="1" id="KW-0812">Transmembrane</keyword>
<evidence type="ECO:0000313" key="3">
    <source>
        <dbReference type="Proteomes" id="UP000824101"/>
    </source>
</evidence>
<keyword evidence="1" id="KW-0472">Membrane</keyword>
<gene>
    <name evidence="2" type="ORF">IAA17_00595</name>
</gene>
<accession>A0A9D2K5C3</accession>
<dbReference type="Proteomes" id="UP000824101">
    <property type="component" value="Unassembled WGS sequence"/>
</dbReference>
<evidence type="ECO:0008006" key="4">
    <source>
        <dbReference type="Google" id="ProtNLM"/>
    </source>
</evidence>
<dbReference type="AlphaFoldDB" id="A0A9D2K5C3"/>
<comment type="caution">
    <text evidence="2">The sequence shown here is derived from an EMBL/GenBank/DDBJ whole genome shotgun (WGS) entry which is preliminary data.</text>
</comment>
<evidence type="ECO:0000313" key="2">
    <source>
        <dbReference type="EMBL" id="HIZ78278.1"/>
    </source>
</evidence>
<feature type="transmembrane region" description="Helical" evidence="1">
    <location>
        <begin position="133"/>
        <end position="150"/>
    </location>
</feature>
<proteinExistence type="predicted"/>
<feature type="transmembrane region" description="Helical" evidence="1">
    <location>
        <begin position="5"/>
        <end position="20"/>
    </location>
</feature>
<name>A0A9D2K5C3_9FIRM</name>
<evidence type="ECO:0000256" key="1">
    <source>
        <dbReference type="SAM" id="Phobius"/>
    </source>
</evidence>
<keyword evidence="1" id="KW-1133">Transmembrane helix</keyword>
<organism evidence="2 3">
    <name type="scientific">Candidatus Lachnoclostridium stercorigallinarum</name>
    <dbReference type="NCBI Taxonomy" id="2838634"/>
    <lineage>
        <taxon>Bacteria</taxon>
        <taxon>Bacillati</taxon>
        <taxon>Bacillota</taxon>
        <taxon>Clostridia</taxon>
        <taxon>Lachnospirales</taxon>
        <taxon>Lachnospiraceae</taxon>
    </lineage>
</organism>